<gene>
    <name evidence="7" type="ORF">CONPUDRAFT_125628</name>
</gene>
<dbReference type="SUPFAM" id="SSF144232">
    <property type="entry name" value="HIT/MYND zinc finger-like"/>
    <property type="match status" value="1"/>
</dbReference>
<dbReference type="PROSITE" id="PS01360">
    <property type="entry name" value="ZF_MYND_1"/>
    <property type="match status" value="1"/>
</dbReference>
<keyword evidence="8" id="KW-1185">Reference proteome</keyword>
<name>A0A5M3MQ12_CONPW</name>
<dbReference type="Pfam" id="PF14737">
    <property type="entry name" value="DUF4470"/>
    <property type="match status" value="1"/>
</dbReference>
<proteinExistence type="predicted"/>
<evidence type="ECO:0000256" key="3">
    <source>
        <dbReference type="ARBA" id="ARBA00022833"/>
    </source>
</evidence>
<dbReference type="PANTHER" id="PTHR10237:SF14">
    <property type="entry name" value="MYND-TYPE DOMAIN-CONTAINING PROTEIN"/>
    <property type="match status" value="1"/>
</dbReference>
<evidence type="ECO:0000259" key="6">
    <source>
        <dbReference type="PROSITE" id="PS50865"/>
    </source>
</evidence>
<dbReference type="EMBL" id="JH711579">
    <property type="protein sequence ID" value="EIW80765.1"/>
    <property type="molecule type" value="Genomic_DNA"/>
</dbReference>
<feature type="region of interest" description="Disordered" evidence="5">
    <location>
        <begin position="791"/>
        <end position="820"/>
    </location>
</feature>
<evidence type="ECO:0000256" key="4">
    <source>
        <dbReference type="PROSITE-ProRule" id="PRU00134"/>
    </source>
</evidence>
<feature type="compositionally biased region" description="Polar residues" evidence="5">
    <location>
        <begin position="791"/>
        <end position="805"/>
    </location>
</feature>
<evidence type="ECO:0000313" key="7">
    <source>
        <dbReference type="EMBL" id="EIW80765.1"/>
    </source>
</evidence>
<dbReference type="AlphaFoldDB" id="A0A5M3MQ12"/>
<dbReference type="PANTHER" id="PTHR10237">
    <property type="entry name" value="DEFORMED EPIDERMAL AUTOREGULATORY FACTOR 1 HOMOLOG SUPPRESSIN"/>
    <property type="match status" value="1"/>
</dbReference>
<dbReference type="InterPro" id="IPR027974">
    <property type="entry name" value="DUF4470"/>
</dbReference>
<accession>A0A5M3MQ12</accession>
<dbReference type="OrthoDB" id="432970at2759"/>
<dbReference type="Proteomes" id="UP000053558">
    <property type="component" value="Unassembled WGS sequence"/>
</dbReference>
<keyword evidence="3" id="KW-0862">Zinc</keyword>
<evidence type="ECO:0000256" key="5">
    <source>
        <dbReference type="SAM" id="MobiDB-lite"/>
    </source>
</evidence>
<dbReference type="GO" id="GO:0005634">
    <property type="term" value="C:nucleus"/>
    <property type="evidence" value="ECO:0007669"/>
    <property type="project" value="TreeGrafter"/>
</dbReference>
<dbReference type="InterPro" id="IPR002893">
    <property type="entry name" value="Znf_MYND"/>
</dbReference>
<dbReference type="PROSITE" id="PS50865">
    <property type="entry name" value="ZF_MYND_2"/>
    <property type="match status" value="1"/>
</dbReference>
<dbReference type="Gene3D" id="6.10.140.2220">
    <property type="match status" value="1"/>
</dbReference>
<keyword evidence="2 4" id="KW-0863">Zinc-finger</keyword>
<dbReference type="KEGG" id="cput:CONPUDRAFT_125628"/>
<feature type="domain" description="MYND-type" evidence="6">
    <location>
        <begin position="1177"/>
        <end position="1216"/>
    </location>
</feature>
<evidence type="ECO:0000313" key="8">
    <source>
        <dbReference type="Proteomes" id="UP000053558"/>
    </source>
</evidence>
<organism evidence="7 8">
    <name type="scientific">Coniophora puteana (strain RWD-64-598)</name>
    <name type="common">Brown rot fungus</name>
    <dbReference type="NCBI Taxonomy" id="741705"/>
    <lineage>
        <taxon>Eukaryota</taxon>
        <taxon>Fungi</taxon>
        <taxon>Dikarya</taxon>
        <taxon>Basidiomycota</taxon>
        <taxon>Agaricomycotina</taxon>
        <taxon>Agaricomycetes</taxon>
        <taxon>Agaricomycetidae</taxon>
        <taxon>Boletales</taxon>
        <taxon>Coniophorineae</taxon>
        <taxon>Coniophoraceae</taxon>
        <taxon>Coniophora</taxon>
    </lineage>
</organism>
<dbReference type="GeneID" id="19199910"/>
<dbReference type="Pfam" id="PF01753">
    <property type="entry name" value="zf-MYND"/>
    <property type="match status" value="1"/>
</dbReference>
<dbReference type="OMA" id="WANLESM"/>
<dbReference type="InterPro" id="IPR024119">
    <property type="entry name" value="TF_DEAF-1"/>
</dbReference>
<dbReference type="GO" id="GO:0008270">
    <property type="term" value="F:zinc ion binding"/>
    <property type="evidence" value="ECO:0007669"/>
    <property type="project" value="UniProtKB-KW"/>
</dbReference>
<keyword evidence="1" id="KW-0479">Metal-binding</keyword>
<evidence type="ECO:0000256" key="2">
    <source>
        <dbReference type="ARBA" id="ARBA00022771"/>
    </source>
</evidence>
<dbReference type="RefSeq" id="XP_007769634.1">
    <property type="nucleotide sequence ID" value="XM_007771444.1"/>
</dbReference>
<dbReference type="GO" id="GO:0000981">
    <property type="term" value="F:DNA-binding transcription factor activity, RNA polymerase II-specific"/>
    <property type="evidence" value="ECO:0007669"/>
    <property type="project" value="TreeGrafter"/>
</dbReference>
<evidence type="ECO:0000256" key="1">
    <source>
        <dbReference type="ARBA" id="ARBA00022723"/>
    </source>
</evidence>
<feature type="compositionally biased region" description="Basic and acidic residues" evidence="5">
    <location>
        <begin position="807"/>
        <end position="818"/>
    </location>
</feature>
<protein>
    <recommendedName>
        <fullName evidence="6">MYND-type domain-containing protein</fullName>
    </recommendedName>
</protein>
<reference evidence="8" key="1">
    <citation type="journal article" date="2012" name="Science">
        <title>The Paleozoic origin of enzymatic lignin decomposition reconstructed from 31 fungal genomes.</title>
        <authorList>
            <person name="Floudas D."/>
            <person name="Binder M."/>
            <person name="Riley R."/>
            <person name="Barry K."/>
            <person name="Blanchette R.A."/>
            <person name="Henrissat B."/>
            <person name="Martinez A.T."/>
            <person name="Otillar R."/>
            <person name="Spatafora J.W."/>
            <person name="Yadav J.S."/>
            <person name="Aerts A."/>
            <person name="Benoit I."/>
            <person name="Boyd A."/>
            <person name="Carlson A."/>
            <person name="Copeland A."/>
            <person name="Coutinho P.M."/>
            <person name="de Vries R.P."/>
            <person name="Ferreira P."/>
            <person name="Findley K."/>
            <person name="Foster B."/>
            <person name="Gaskell J."/>
            <person name="Glotzer D."/>
            <person name="Gorecki P."/>
            <person name="Heitman J."/>
            <person name="Hesse C."/>
            <person name="Hori C."/>
            <person name="Igarashi K."/>
            <person name="Jurgens J.A."/>
            <person name="Kallen N."/>
            <person name="Kersten P."/>
            <person name="Kohler A."/>
            <person name="Kuees U."/>
            <person name="Kumar T.K.A."/>
            <person name="Kuo A."/>
            <person name="LaButti K."/>
            <person name="Larrondo L.F."/>
            <person name="Lindquist E."/>
            <person name="Ling A."/>
            <person name="Lombard V."/>
            <person name="Lucas S."/>
            <person name="Lundell T."/>
            <person name="Martin R."/>
            <person name="McLaughlin D.J."/>
            <person name="Morgenstern I."/>
            <person name="Morin E."/>
            <person name="Murat C."/>
            <person name="Nagy L.G."/>
            <person name="Nolan M."/>
            <person name="Ohm R.A."/>
            <person name="Patyshakuliyeva A."/>
            <person name="Rokas A."/>
            <person name="Ruiz-Duenas F.J."/>
            <person name="Sabat G."/>
            <person name="Salamov A."/>
            <person name="Samejima M."/>
            <person name="Schmutz J."/>
            <person name="Slot J.C."/>
            <person name="St John F."/>
            <person name="Stenlid J."/>
            <person name="Sun H."/>
            <person name="Sun S."/>
            <person name="Syed K."/>
            <person name="Tsang A."/>
            <person name="Wiebenga A."/>
            <person name="Young D."/>
            <person name="Pisabarro A."/>
            <person name="Eastwood D.C."/>
            <person name="Martin F."/>
            <person name="Cullen D."/>
            <person name="Grigoriev I.V."/>
            <person name="Hibbett D.S."/>
        </authorList>
    </citation>
    <scope>NUCLEOTIDE SEQUENCE [LARGE SCALE GENOMIC DNA]</scope>
    <source>
        <strain evidence="8">RWD-64-598 SS2</strain>
    </source>
</reference>
<comment type="caution">
    <text evidence="7">The sequence shown here is derived from an EMBL/GenBank/DDBJ whole genome shotgun (WGS) entry which is preliminary data.</text>
</comment>
<sequence length="1217" mass="134773">MSHTIHWPGKTFFYPIGNTSPVSLTQDLPVGTPDNILLLGCGDPRSILHTVHMSANGSHLDRSLDFTCVDVEGAVLARNVVLVTLLGEQTNIEEKLPLMWNIFFDFLIDQSSLSLLVTHCAKLLATSASLEDWKRSSYSRHVSFCDANTLSVVRKYWRLYLRSATLTKTERVQFKVMTISGMKTIQGERIPTAPPNLNYWAARSAGPLAPHVVRIVTRGFRRFWETGVTAYDAETVATAQLVNPTFVHSMSGDKFSVHHLSYPLTSFHLSDSFISVDLQNTDRWSRVRAEKYEDDLMLNVVIPAARRQFSLWCTSLFAILPPSSVQFVVRLFCGDALSFCKALRYYCDTKSATTPFLTAPWKTTCITFDSQSSTALQPLPTAFDVVDTSNLSDDLGLLNILVHAGSLLQRASRFGVLYTETLLPEGQDVPKGLLKYTCCDLGTLSLLLGLVPTAFVSGFTTHSNLYEVSVCQTLQMLEQYHERLVWRRPMPGDVKAEFVPGRSVFAHGELARAFYHIYLKMFADEDMSAKYKDFWSSYTGAFTVMTHRIHYVRRTFAELLDAVHASSRAHATADWTRVMRELIELIKTDRTLFTVTGSNYLQDLCCHLHLLGVHTVDWIEPSEVAYKIRTGMGGDVYRDWRIIPVTVWIVLTVPRSHLRAIEGELDKQGAPILQCEVFGRMASHTFPSIDVTFGKVVVAEAADTTDKGDKTVLIVEDEKGRGGSSDIVAAFQAPASILTVEPQMSVALVVRSTPHSSTPTLISKIGFLQRIFSGRVDDERHVHVLRSSPFTTSSLTDGQSVTSSGAADRKETNPRETDSSVNISMNHKHEEVSSLTARVDVVENGARSSLAQGASVVMEPATPCSVHVSWKGHAQVHVFPLPVDFDRARLRIARKSSYIEVLAPVSTTVTTRNMRFPVFLTEQGHALWNVHRVVLDKLPSLKPSGAVRSRIAQWLNPHVDFGLSDPGRGVSKGQQQPESGVRKSTITLKQTLHDILLGAAGIRGPAAPCVKGLDCPDFGCYMLIFISELRLDPASHTVVADSWVVPLNGDITSHFAPALRALSPDIDRIVTEPGTMELWKHLLPAVTERCRTWTHHAECEYQQSAAIPLTLKVDGIPICSCGRGMGTAEVSSFCSGPWKAFAPYATRAALSPLFSVSYLENEGRMLRDEKLDSSPLCAACGGPGRPSLLMCGRCRTTTYCSMECQRKDWKSHKAACK</sequence>